<evidence type="ECO:0000256" key="1">
    <source>
        <dbReference type="ARBA" id="ARBA00010552"/>
    </source>
</evidence>
<dbReference type="CDD" id="cd00448">
    <property type="entry name" value="YjgF_YER057c_UK114_family"/>
    <property type="match status" value="1"/>
</dbReference>
<dbReference type="SUPFAM" id="SSF55298">
    <property type="entry name" value="YjgF-like"/>
    <property type="match status" value="1"/>
</dbReference>
<protein>
    <submittedName>
        <fullName evidence="2">RidA family protein</fullName>
    </submittedName>
</protein>
<dbReference type="OrthoDB" id="9799840at2"/>
<dbReference type="EMBL" id="QUSX01000002">
    <property type="protein sequence ID" value="RRQ48739.1"/>
    <property type="molecule type" value="Genomic_DNA"/>
</dbReference>
<dbReference type="PANTHER" id="PTHR11803:SF58">
    <property type="entry name" value="PROTEIN HMF1-RELATED"/>
    <property type="match status" value="1"/>
</dbReference>
<dbReference type="Gene3D" id="3.30.1330.40">
    <property type="entry name" value="RutC-like"/>
    <property type="match status" value="1"/>
</dbReference>
<dbReference type="RefSeq" id="WP_125223461.1">
    <property type="nucleotide sequence ID" value="NZ_QUSX01000002.1"/>
</dbReference>
<dbReference type="Proteomes" id="UP000286990">
    <property type="component" value="Unassembled WGS sequence"/>
</dbReference>
<dbReference type="PANTHER" id="PTHR11803">
    <property type="entry name" value="2-IMINOBUTANOATE/2-IMINOPROPANOATE DEAMINASE RIDA"/>
    <property type="match status" value="1"/>
</dbReference>
<dbReference type="AlphaFoldDB" id="A0A426RII8"/>
<organism evidence="2 3">
    <name type="scientific">Maribacter algicola</name>
    <dbReference type="NCBI Taxonomy" id="2498892"/>
    <lineage>
        <taxon>Bacteria</taxon>
        <taxon>Pseudomonadati</taxon>
        <taxon>Bacteroidota</taxon>
        <taxon>Flavobacteriia</taxon>
        <taxon>Flavobacteriales</taxon>
        <taxon>Flavobacteriaceae</taxon>
        <taxon>Maribacter</taxon>
    </lineage>
</organism>
<gene>
    <name evidence="2" type="ORF">DZC72_13770</name>
</gene>
<proteinExistence type="inferred from homology"/>
<keyword evidence="3" id="KW-1185">Reference proteome</keyword>
<comment type="similarity">
    <text evidence="1">Belongs to the RutC family.</text>
</comment>
<dbReference type="GO" id="GO:0019239">
    <property type="term" value="F:deaminase activity"/>
    <property type="evidence" value="ECO:0007669"/>
    <property type="project" value="TreeGrafter"/>
</dbReference>
<dbReference type="InterPro" id="IPR006175">
    <property type="entry name" value="YjgF/YER057c/UK114"/>
</dbReference>
<dbReference type="GO" id="GO:0005829">
    <property type="term" value="C:cytosol"/>
    <property type="evidence" value="ECO:0007669"/>
    <property type="project" value="TreeGrafter"/>
</dbReference>
<accession>A0A426RII8</accession>
<dbReference type="InterPro" id="IPR035959">
    <property type="entry name" value="RutC-like_sf"/>
</dbReference>
<evidence type="ECO:0000313" key="3">
    <source>
        <dbReference type="Proteomes" id="UP000286990"/>
    </source>
</evidence>
<dbReference type="Pfam" id="PF01042">
    <property type="entry name" value="Ribonuc_L-PSP"/>
    <property type="match status" value="1"/>
</dbReference>
<sequence length="163" mass="17798">MKYVLPYMMLLGLVISCQPNTGETDNSQAPTPISMGARTQLTKSYIDPGPGYSQAVVVEANGIKTIHISGQVGTGPNFESQFKEALEGLLKTLEHSGASFDDVVKYNTYIVDYQPAYLDTFRTVRKQLLGDKDMPASTLVGVQALGLPEWKVEIDAIAVVERK</sequence>
<name>A0A426RII8_9FLAO</name>
<reference evidence="3" key="1">
    <citation type="submission" date="2018-12" db="EMBL/GenBank/DDBJ databases">
        <title>Maribacter lutimaris sp. nov., isolated from marine sediment.</title>
        <authorList>
            <person name="Kim K.K."/>
        </authorList>
    </citation>
    <scope>NUCLEOTIDE SEQUENCE [LARGE SCALE GENOMIC DNA]</scope>
    <source>
        <strain evidence="3">PoM-212</strain>
    </source>
</reference>
<dbReference type="PROSITE" id="PS51257">
    <property type="entry name" value="PROKAR_LIPOPROTEIN"/>
    <property type="match status" value="1"/>
</dbReference>
<comment type="caution">
    <text evidence="2">The sequence shown here is derived from an EMBL/GenBank/DDBJ whole genome shotgun (WGS) entry which is preliminary data.</text>
</comment>
<evidence type="ECO:0000313" key="2">
    <source>
        <dbReference type="EMBL" id="RRQ48739.1"/>
    </source>
</evidence>